<dbReference type="GO" id="GO:0009636">
    <property type="term" value="P:response to toxic substance"/>
    <property type="evidence" value="ECO:0007669"/>
    <property type="project" value="UniProtKB-KW"/>
</dbReference>
<dbReference type="SUPFAM" id="SSF51412">
    <property type="entry name" value="Inosine monophosphate dehydrogenase (IMPDH)"/>
    <property type="match status" value="1"/>
</dbReference>
<dbReference type="GO" id="GO:0018580">
    <property type="term" value="F:nitronate monooxygenase activity"/>
    <property type="evidence" value="ECO:0007669"/>
    <property type="project" value="InterPro"/>
</dbReference>
<evidence type="ECO:0000256" key="4">
    <source>
        <dbReference type="ARBA" id="ARBA00022630"/>
    </source>
</evidence>
<dbReference type="InterPro" id="IPR004136">
    <property type="entry name" value="NMO"/>
</dbReference>
<evidence type="ECO:0000313" key="10">
    <source>
        <dbReference type="EMBL" id="GEM50437.1"/>
    </source>
</evidence>
<evidence type="ECO:0000313" key="11">
    <source>
        <dbReference type="Proteomes" id="UP000321245"/>
    </source>
</evidence>
<evidence type="ECO:0000256" key="9">
    <source>
        <dbReference type="ARBA" id="ARBA00049401"/>
    </source>
</evidence>
<dbReference type="Pfam" id="PF03060">
    <property type="entry name" value="NMO"/>
    <property type="match status" value="1"/>
</dbReference>
<keyword evidence="3" id="KW-0216">Detoxification</keyword>
<dbReference type="EMBL" id="BJXC01000001">
    <property type="protein sequence ID" value="GEM50437.1"/>
    <property type="molecule type" value="Genomic_DNA"/>
</dbReference>
<dbReference type="OrthoDB" id="9778912at2"/>
<evidence type="ECO:0000256" key="2">
    <source>
        <dbReference type="ARBA" id="ARBA00009881"/>
    </source>
</evidence>
<protein>
    <recommendedName>
        <fullName evidence="8">Propionate 3-nitronate monooxygenase</fullName>
    </recommendedName>
</protein>
<dbReference type="GeneID" id="84648526"/>
<dbReference type="InterPro" id="IPR013785">
    <property type="entry name" value="Aldolase_TIM"/>
</dbReference>
<keyword evidence="11" id="KW-1185">Reference proteome</keyword>
<dbReference type="CDD" id="cd04730">
    <property type="entry name" value="NPD_like"/>
    <property type="match status" value="1"/>
</dbReference>
<gene>
    <name evidence="10" type="ORF">EB1_02270</name>
</gene>
<keyword evidence="7 10" id="KW-0503">Monooxygenase</keyword>
<accession>A0A511NCV0</accession>
<dbReference type="Gene3D" id="3.20.20.70">
    <property type="entry name" value="Aldolase class I"/>
    <property type="match status" value="1"/>
</dbReference>
<evidence type="ECO:0000256" key="8">
    <source>
        <dbReference type="ARBA" id="ARBA00031155"/>
    </source>
</evidence>
<dbReference type="AlphaFoldDB" id="A0A511NCV0"/>
<proteinExistence type="inferred from homology"/>
<sequence length="353" mass="39858">MTWQNDLTDLFGVKYPVIQAPMFGVTTPQMVAGASRIGCLGSLPIADLDAEDALKKIHETKKITDKPFAVNIFVNDVPEITLELKQKYNKVRKHLKEIAFNQNFEVDFPEIETVKPKAYKEKIDLIIQEKCRILSFIFGILDKDSIEKLKENSVCLVGTCTTVEEAIQLEKAGIDVICVQGIEAGGHRGTFDPNELPQIGGFSLLPHVRDVVKTPLIYAGGIYNAQTLLAARTLGADGFQVGSLLLCSQESALRRFEKDRLENVREDEITLTKSFSGRYARGIRNEFIDLIENTDFILPYPYQNKLTNFLRKASKMKENAEFTNLWLGQSYHHFEEDSTTNLLQNLIHSVEKL</sequence>
<dbReference type="PANTHER" id="PTHR42747:SF3">
    <property type="entry name" value="NITRONATE MONOOXYGENASE-RELATED"/>
    <property type="match status" value="1"/>
</dbReference>
<comment type="similarity">
    <text evidence="2">Belongs to the nitronate monooxygenase family. NMO class I subfamily.</text>
</comment>
<evidence type="ECO:0000256" key="7">
    <source>
        <dbReference type="ARBA" id="ARBA00023033"/>
    </source>
</evidence>
<comment type="cofactor">
    <cofactor evidence="1">
        <name>FMN</name>
        <dbReference type="ChEBI" id="CHEBI:58210"/>
    </cofactor>
</comment>
<comment type="catalytic activity">
    <reaction evidence="9">
        <text>3 propionate 3-nitronate + 3 O2 + H2O = 3 3-oxopropanoate + 2 nitrate + nitrite + H2O2 + 3 H(+)</text>
        <dbReference type="Rhea" id="RHEA:57332"/>
        <dbReference type="ChEBI" id="CHEBI:15377"/>
        <dbReference type="ChEBI" id="CHEBI:15378"/>
        <dbReference type="ChEBI" id="CHEBI:15379"/>
        <dbReference type="ChEBI" id="CHEBI:16240"/>
        <dbReference type="ChEBI" id="CHEBI:16301"/>
        <dbReference type="ChEBI" id="CHEBI:17632"/>
        <dbReference type="ChEBI" id="CHEBI:33190"/>
        <dbReference type="ChEBI" id="CHEBI:136067"/>
    </reaction>
</comment>
<name>A0A511NCV0_9FLAO</name>
<dbReference type="RefSeq" id="WP_019973726.1">
    <property type="nucleotide sequence ID" value="NZ_BJXC01000001.1"/>
</dbReference>
<comment type="caution">
    <text evidence="10">The sequence shown here is derived from an EMBL/GenBank/DDBJ whole genome shotgun (WGS) entry which is preliminary data.</text>
</comment>
<dbReference type="PANTHER" id="PTHR42747">
    <property type="entry name" value="NITRONATE MONOOXYGENASE-RELATED"/>
    <property type="match status" value="1"/>
</dbReference>
<keyword evidence="5" id="KW-0288">FMN</keyword>
<keyword evidence="4" id="KW-0285">Flavoprotein</keyword>
<reference evidence="10 11" key="1">
    <citation type="submission" date="2019-07" db="EMBL/GenBank/DDBJ databases">
        <title>Whole genome shotgun sequence of Empedobacter brevis NBRC 14943.</title>
        <authorList>
            <person name="Hosoyama A."/>
            <person name="Uohara A."/>
            <person name="Ohji S."/>
            <person name="Ichikawa N."/>
        </authorList>
    </citation>
    <scope>NUCLEOTIDE SEQUENCE [LARGE SCALE GENOMIC DNA]</scope>
    <source>
        <strain evidence="10 11">NBRC 14943</strain>
    </source>
</reference>
<keyword evidence="6" id="KW-0560">Oxidoreductase</keyword>
<organism evidence="10 11">
    <name type="scientific">Empedobacter brevis NBRC 14943 = ATCC 43319</name>
    <dbReference type="NCBI Taxonomy" id="1218108"/>
    <lineage>
        <taxon>Bacteria</taxon>
        <taxon>Pseudomonadati</taxon>
        <taxon>Bacteroidota</taxon>
        <taxon>Flavobacteriia</taxon>
        <taxon>Flavobacteriales</taxon>
        <taxon>Weeksellaceae</taxon>
        <taxon>Empedobacter</taxon>
    </lineage>
</organism>
<evidence type="ECO:0000256" key="5">
    <source>
        <dbReference type="ARBA" id="ARBA00022643"/>
    </source>
</evidence>
<evidence type="ECO:0000256" key="1">
    <source>
        <dbReference type="ARBA" id="ARBA00001917"/>
    </source>
</evidence>
<evidence type="ECO:0000256" key="3">
    <source>
        <dbReference type="ARBA" id="ARBA00022575"/>
    </source>
</evidence>
<evidence type="ECO:0000256" key="6">
    <source>
        <dbReference type="ARBA" id="ARBA00023002"/>
    </source>
</evidence>
<dbReference type="Proteomes" id="UP000321245">
    <property type="component" value="Unassembled WGS sequence"/>
</dbReference>
<dbReference type="STRING" id="1218108.GCA_000382425_00225"/>